<dbReference type="EMBL" id="CAJVPZ010022952">
    <property type="protein sequence ID" value="CAG8713735.1"/>
    <property type="molecule type" value="Genomic_DNA"/>
</dbReference>
<feature type="region of interest" description="Disordered" evidence="1">
    <location>
        <begin position="75"/>
        <end position="109"/>
    </location>
</feature>
<sequence>MPPGHTSGNGPPAMRDDLEKIVYETNPSIRQSMRFSKFDFKDMDHLITVNDGYDKKGDAGGPEIVNKVRYIENDGVKNPISDHSNSSYMSPDPVQHIKNPTNSPSNIEKNCPVIQEENEKYEVYEEVDGEDEEEDEDEEEFMAIA</sequence>
<protein>
    <submittedName>
        <fullName evidence="2">2327_t:CDS:1</fullName>
    </submittedName>
</protein>
<keyword evidence="3" id="KW-1185">Reference proteome</keyword>
<name>A0A9N9HZV1_9GLOM</name>
<feature type="compositionally biased region" description="Polar residues" evidence="1">
    <location>
        <begin position="98"/>
        <end position="108"/>
    </location>
</feature>
<feature type="non-terminal residue" evidence="2">
    <location>
        <position position="145"/>
    </location>
</feature>
<organism evidence="2 3">
    <name type="scientific">Racocetra fulgida</name>
    <dbReference type="NCBI Taxonomy" id="60492"/>
    <lineage>
        <taxon>Eukaryota</taxon>
        <taxon>Fungi</taxon>
        <taxon>Fungi incertae sedis</taxon>
        <taxon>Mucoromycota</taxon>
        <taxon>Glomeromycotina</taxon>
        <taxon>Glomeromycetes</taxon>
        <taxon>Diversisporales</taxon>
        <taxon>Gigasporaceae</taxon>
        <taxon>Racocetra</taxon>
    </lineage>
</organism>
<dbReference type="AlphaFoldDB" id="A0A9N9HZV1"/>
<feature type="region of interest" description="Disordered" evidence="1">
    <location>
        <begin position="125"/>
        <end position="145"/>
    </location>
</feature>
<proteinExistence type="predicted"/>
<gene>
    <name evidence="2" type="ORF">RFULGI_LOCUS11016</name>
</gene>
<evidence type="ECO:0000256" key="1">
    <source>
        <dbReference type="SAM" id="MobiDB-lite"/>
    </source>
</evidence>
<comment type="caution">
    <text evidence="2">The sequence shown here is derived from an EMBL/GenBank/DDBJ whole genome shotgun (WGS) entry which is preliminary data.</text>
</comment>
<dbReference type="OrthoDB" id="2422988at2759"/>
<reference evidence="2" key="1">
    <citation type="submission" date="2021-06" db="EMBL/GenBank/DDBJ databases">
        <authorList>
            <person name="Kallberg Y."/>
            <person name="Tangrot J."/>
            <person name="Rosling A."/>
        </authorList>
    </citation>
    <scope>NUCLEOTIDE SEQUENCE</scope>
    <source>
        <strain evidence="2">IN212</strain>
    </source>
</reference>
<evidence type="ECO:0000313" key="3">
    <source>
        <dbReference type="Proteomes" id="UP000789396"/>
    </source>
</evidence>
<evidence type="ECO:0000313" key="2">
    <source>
        <dbReference type="EMBL" id="CAG8713735.1"/>
    </source>
</evidence>
<accession>A0A9N9HZV1</accession>
<dbReference type="Proteomes" id="UP000789396">
    <property type="component" value="Unassembled WGS sequence"/>
</dbReference>